<evidence type="ECO:0000313" key="7">
    <source>
        <dbReference type="Proteomes" id="UP000515123"/>
    </source>
</evidence>
<keyword evidence="2" id="KW-0328">Glycosyltransferase</keyword>
<dbReference type="Proteomes" id="UP000515123">
    <property type="component" value="Unplaced"/>
</dbReference>
<evidence type="ECO:0000256" key="5">
    <source>
        <dbReference type="ARBA" id="ARBA00023180"/>
    </source>
</evidence>
<organism evidence="7 8">
    <name type="scientific">Ananas comosus</name>
    <name type="common">Pineapple</name>
    <name type="synonym">Ananas ananas</name>
    <dbReference type="NCBI Taxonomy" id="4615"/>
    <lineage>
        <taxon>Eukaryota</taxon>
        <taxon>Viridiplantae</taxon>
        <taxon>Streptophyta</taxon>
        <taxon>Embryophyta</taxon>
        <taxon>Tracheophyta</taxon>
        <taxon>Spermatophyta</taxon>
        <taxon>Magnoliopsida</taxon>
        <taxon>Liliopsida</taxon>
        <taxon>Poales</taxon>
        <taxon>Bromeliaceae</taxon>
        <taxon>Bromelioideae</taxon>
        <taxon>Ananas</taxon>
    </lineage>
</organism>
<dbReference type="GO" id="GO:0016757">
    <property type="term" value="F:glycosyltransferase activity"/>
    <property type="evidence" value="ECO:0007669"/>
    <property type="project" value="UniProtKB-KW"/>
</dbReference>
<dbReference type="PANTHER" id="PTHR31042">
    <property type="entry name" value="CORE-2/I-BRANCHING BETA-1,6-N-ACETYLGLUCOSAMINYLTRANSFERASE FAMILY PROTEIN-RELATED"/>
    <property type="match status" value="1"/>
</dbReference>
<evidence type="ECO:0000256" key="3">
    <source>
        <dbReference type="ARBA" id="ARBA00022679"/>
    </source>
</evidence>
<evidence type="ECO:0000256" key="1">
    <source>
        <dbReference type="ARBA" id="ARBA00004606"/>
    </source>
</evidence>
<gene>
    <name evidence="8" type="primary">LOC109704591</name>
</gene>
<reference evidence="8" key="2">
    <citation type="submission" date="2025-08" db="UniProtKB">
        <authorList>
            <consortium name="RefSeq"/>
        </authorList>
    </citation>
    <scope>IDENTIFICATION</scope>
    <source>
        <tissue evidence="8">Leaf</tissue>
    </source>
</reference>
<evidence type="ECO:0000256" key="4">
    <source>
        <dbReference type="ARBA" id="ARBA00023136"/>
    </source>
</evidence>
<dbReference type="GeneID" id="109704591"/>
<feature type="transmembrane region" description="Helical" evidence="6">
    <location>
        <begin position="20"/>
        <end position="41"/>
    </location>
</feature>
<sequence length="181" mass="20450">MSPRTRRIAGLRECFDSGVAVPFLCCLALSVLTFAASYLTLHRTSFKFSPFQSLIFSSSHHLLYLPQPNNTTTPHHAPPPSNLWHEMSDEELLRKAATTTTTAAASCGGKAEERKKVAFMFLTRGRMPLAPLWERFFRGHDSRLFSIYVHAPPPEFTEEPPQGSVFFRRQIPSKVSRQLLS</sequence>
<evidence type="ECO:0000256" key="6">
    <source>
        <dbReference type="SAM" id="Phobius"/>
    </source>
</evidence>
<keyword evidence="6" id="KW-1133">Transmembrane helix</keyword>
<dbReference type="GO" id="GO:0016020">
    <property type="term" value="C:membrane"/>
    <property type="evidence" value="ECO:0007669"/>
    <property type="project" value="UniProtKB-SubCell"/>
</dbReference>
<dbReference type="OrthoDB" id="191334at2759"/>
<reference evidence="7" key="1">
    <citation type="journal article" date="2015" name="Nat. Genet.">
        <title>The pineapple genome and the evolution of CAM photosynthesis.</title>
        <authorList>
            <person name="Ming R."/>
            <person name="VanBuren R."/>
            <person name="Wai C.M."/>
            <person name="Tang H."/>
            <person name="Schatz M.C."/>
            <person name="Bowers J.E."/>
            <person name="Lyons E."/>
            <person name="Wang M.L."/>
            <person name="Chen J."/>
            <person name="Biggers E."/>
            <person name="Zhang J."/>
            <person name="Huang L."/>
            <person name="Zhang L."/>
            <person name="Miao W."/>
            <person name="Zhang J."/>
            <person name="Ye Z."/>
            <person name="Miao C."/>
            <person name="Lin Z."/>
            <person name="Wang H."/>
            <person name="Zhou H."/>
            <person name="Yim W.C."/>
            <person name="Priest H.D."/>
            <person name="Zheng C."/>
            <person name="Woodhouse M."/>
            <person name="Edger P.P."/>
            <person name="Guyot R."/>
            <person name="Guo H.B."/>
            <person name="Guo H."/>
            <person name="Zheng G."/>
            <person name="Singh R."/>
            <person name="Sharma A."/>
            <person name="Min X."/>
            <person name="Zheng Y."/>
            <person name="Lee H."/>
            <person name="Gurtowski J."/>
            <person name="Sedlazeck F.J."/>
            <person name="Harkess A."/>
            <person name="McKain M.R."/>
            <person name="Liao Z."/>
            <person name="Fang J."/>
            <person name="Liu J."/>
            <person name="Zhang X."/>
            <person name="Zhang Q."/>
            <person name="Hu W."/>
            <person name="Qin Y."/>
            <person name="Wang K."/>
            <person name="Chen L.Y."/>
            <person name="Shirley N."/>
            <person name="Lin Y.R."/>
            <person name="Liu L.Y."/>
            <person name="Hernandez A.G."/>
            <person name="Wright C.L."/>
            <person name="Bulone V."/>
            <person name="Tuskan G.A."/>
            <person name="Heath K."/>
            <person name="Zee F."/>
            <person name="Moore P.H."/>
            <person name="Sunkar R."/>
            <person name="Leebens-Mack J.H."/>
            <person name="Mockler T."/>
            <person name="Bennetzen J.L."/>
            <person name="Freeling M."/>
            <person name="Sankoff D."/>
            <person name="Paterson A.H."/>
            <person name="Zhu X."/>
            <person name="Yang X."/>
            <person name="Smith J.A."/>
            <person name="Cushman J.C."/>
            <person name="Paull R.E."/>
            <person name="Yu Q."/>
        </authorList>
    </citation>
    <scope>NUCLEOTIDE SEQUENCE [LARGE SCALE GENOMIC DNA]</scope>
    <source>
        <strain evidence="7">cv. F153</strain>
    </source>
</reference>
<keyword evidence="4 6" id="KW-0472">Membrane</keyword>
<comment type="subcellular location">
    <subcellularLocation>
        <location evidence="1">Membrane</location>
        <topology evidence="1">Single-pass type II membrane protein</topology>
    </subcellularLocation>
</comment>
<proteinExistence type="predicted"/>
<dbReference type="AlphaFoldDB" id="A0A6P5ECN2"/>
<dbReference type="InterPro" id="IPR044174">
    <property type="entry name" value="BC10-like"/>
</dbReference>
<keyword evidence="6" id="KW-0812">Transmembrane</keyword>
<dbReference type="RefSeq" id="XP_020080937.1">
    <property type="nucleotide sequence ID" value="XM_020225348.1"/>
</dbReference>
<keyword evidence="5" id="KW-0325">Glycoprotein</keyword>
<dbReference type="PANTHER" id="PTHR31042:SF77">
    <property type="entry name" value="GLYCOSYLTRANSFERASE"/>
    <property type="match status" value="1"/>
</dbReference>
<name>A0A6P5ECN2_ANACO</name>
<accession>A0A6P5ECN2</accession>
<dbReference type="Pfam" id="PF02485">
    <property type="entry name" value="Branch"/>
    <property type="match status" value="1"/>
</dbReference>
<evidence type="ECO:0000256" key="2">
    <source>
        <dbReference type="ARBA" id="ARBA00022676"/>
    </source>
</evidence>
<evidence type="ECO:0000313" key="8">
    <source>
        <dbReference type="RefSeq" id="XP_020080937.1"/>
    </source>
</evidence>
<dbReference type="InterPro" id="IPR003406">
    <property type="entry name" value="Glyco_trans_14"/>
</dbReference>
<keyword evidence="3" id="KW-0808">Transferase</keyword>
<protein>
    <submittedName>
        <fullName evidence="8">Uncharacterized protein LOC109704591</fullName>
    </submittedName>
</protein>
<keyword evidence="7" id="KW-1185">Reference proteome</keyword>